<accession>A0A0A7KGT0</accession>
<dbReference type="SFLD" id="SFLDG01212">
    <property type="entry name" value="Phytoene_synthase_like"/>
    <property type="match status" value="1"/>
</dbReference>
<keyword evidence="4" id="KW-0125">Carotenoid biosynthesis</keyword>
<dbReference type="AlphaFoldDB" id="A0A0A7KGT0"/>
<dbReference type="GO" id="GO:0016117">
    <property type="term" value="P:carotenoid biosynthetic process"/>
    <property type="evidence" value="ECO:0007669"/>
    <property type="project" value="UniProtKB-KW"/>
</dbReference>
<dbReference type="SUPFAM" id="SSF48576">
    <property type="entry name" value="Terpenoid synthases"/>
    <property type="match status" value="1"/>
</dbReference>
<dbReference type="InterPro" id="IPR002060">
    <property type="entry name" value="Squ/phyt_synthse"/>
</dbReference>
<dbReference type="Gene3D" id="1.10.600.10">
    <property type="entry name" value="Farnesyl Diphosphate Synthase"/>
    <property type="match status" value="1"/>
</dbReference>
<dbReference type="GO" id="GO:0051996">
    <property type="term" value="F:squalene synthase [NAD(P)H] activity"/>
    <property type="evidence" value="ECO:0007669"/>
    <property type="project" value="InterPro"/>
</dbReference>
<dbReference type="KEGG" id="dsw:QR90_03795"/>
<dbReference type="InterPro" id="IPR033904">
    <property type="entry name" value="Trans_IPPS_HH"/>
</dbReference>
<gene>
    <name evidence="6" type="ORF">QR90_03795</name>
</gene>
<organism evidence="6 7">
    <name type="scientific">Deinococcus radiopugnans</name>
    <dbReference type="NCBI Taxonomy" id="57497"/>
    <lineage>
        <taxon>Bacteria</taxon>
        <taxon>Thermotogati</taxon>
        <taxon>Deinococcota</taxon>
        <taxon>Deinococci</taxon>
        <taxon>Deinococcales</taxon>
        <taxon>Deinococcaceae</taxon>
        <taxon>Deinococcus</taxon>
    </lineage>
</organism>
<evidence type="ECO:0000256" key="4">
    <source>
        <dbReference type="ARBA" id="ARBA00022746"/>
    </source>
</evidence>
<evidence type="ECO:0000256" key="1">
    <source>
        <dbReference type="ARBA" id="ARBA00004684"/>
    </source>
</evidence>
<dbReference type="EMBL" id="CP010028">
    <property type="protein sequence ID" value="AIZ44409.1"/>
    <property type="molecule type" value="Genomic_DNA"/>
</dbReference>
<protein>
    <submittedName>
        <fullName evidence="6">Phytoene synthase</fullName>
    </submittedName>
</protein>
<dbReference type="Pfam" id="PF00494">
    <property type="entry name" value="SQS_PSY"/>
    <property type="match status" value="1"/>
</dbReference>
<dbReference type="InterPro" id="IPR008949">
    <property type="entry name" value="Isoprenoid_synthase_dom_sf"/>
</dbReference>
<dbReference type="RefSeq" id="WP_039682363.1">
    <property type="nucleotide sequence ID" value="NZ_CP010028.1"/>
</dbReference>
<proteinExistence type="inferred from homology"/>
<evidence type="ECO:0000256" key="2">
    <source>
        <dbReference type="ARBA" id="ARBA00006251"/>
    </source>
</evidence>
<sequence>MINTSLPPSPTSAAPVQAVAHCRDVTRDHSKTFFLGSRLFPLRQRQAVWAVYAACRTGDDIADESTADSVEAELDVWWTRIQGAFAGRPGPDPVDTALAWAARTYPIPLSAFAELHEGLRMDLNGHVYHDMEDLALYCRRVAGVIGFMIAPVSGYSGGERTLHHALMLGQAMQLTNILRDVGEDLTRGRVYLPQTLLGEYGVSRADLERGVVTPEYRALMVHLCALARDWYAEGRAGIPCLHGSARLAVATAARAYEGILDDLERADYDNFNRRAYVSGTRKLLMLPRAWWELRGAVSG</sequence>
<evidence type="ECO:0000256" key="3">
    <source>
        <dbReference type="ARBA" id="ARBA00022679"/>
    </source>
</evidence>
<evidence type="ECO:0000256" key="5">
    <source>
        <dbReference type="ARBA" id="ARBA00053028"/>
    </source>
</evidence>
<reference evidence="7" key="1">
    <citation type="submission" date="2014-11" db="EMBL/GenBank/DDBJ databases">
        <title>Hymenobacter sp. DG25B genome submission.</title>
        <authorList>
            <person name="Jung H.-Y."/>
            <person name="Kim M.K."/>
            <person name="Srinivasan S."/>
            <person name="Lim S."/>
        </authorList>
    </citation>
    <scope>NUCLEOTIDE SEQUENCE [LARGE SCALE GENOMIC DNA]</scope>
    <source>
        <strain evidence="7">DY59</strain>
    </source>
</reference>
<dbReference type="PANTHER" id="PTHR31480">
    <property type="entry name" value="BIFUNCTIONAL LYCOPENE CYCLASE/PHYTOENE SYNTHASE"/>
    <property type="match status" value="1"/>
</dbReference>
<keyword evidence="3" id="KW-0808">Transferase</keyword>
<dbReference type="GO" id="GO:0004311">
    <property type="term" value="F:geranylgeranyl diphosphate synthase activity"/>
    <property type="evidence" value="ECO:0007669"/>
    <property type="project" value="InterPro"/>
</dbReference>
<dbReference type="SFLD" id="SFLDS00005">
    <property type="entry name" value="Isoprenoid_Synthase_Type_I"/>
    <property type="match status" value="1"/>
</dbReference>
<comment type="cofactor">
    <cofactor evidence="5">
        <name>ATP</name>
        <dbReference type="ChEBI" id="CHEBI:30616"/>
    </cofactor>
</comment>
<dbReference type="HOGENOM" id="CLU_037269_1_3_0"/>
<evidence type="ECO:0000313" key="7">
    <source>
        <dbReference type="Proteomes" id="UP000030634"/>
    </source>
</evidence>
<comment type="similarity">
    <text evidence="2">Belongs to the phytoene/squalene synthase family.</text>
</comment>
<dbReference type="FunFam" id="1.10.600.10:FF:000020">
    <property type="entry name" value="Phytoene synthase"/>
    <property type="match status" value="1"/>
</dbReference>
<dbReference type="CDD" id="cd00683">
    <property type="entry name" value="Trans_IPPS_HH"/>
    <property type="match status" value="1"/>
</dbReference>
<dbReference type="InterPro" id="IPR019845">
    <property type="entry name" value="Squalene/phytoene_synthase_CS"/>
</dbReference>
<comment type="pathway">
    <text evidence="1">Carotenoid biosynthesis; phytoene biosynthesis.</text>
</comment>
<dbReference type="STRING" id="1182571.QR90_03795"/>
<evidence type="ECO:0000313" key="6">
    <source>
        <dbReference type="EMBL" id="AIZ44409.1"/>
    </source>
</evidence>
<dbReference type="SFLD" id="SFLDG01018">
    <property type="entry name" value="Squalene/Phytoene_Synthase_Lik"/>
    <property type="match status" value="1"/>
</dbReference>
<name>A0A0A7KGT0_9DEIO</name>
<dbReference type="InterPro" id="IPR044843">
    <property type="entry name" value="Trans_IPPS_bact-type"/>
</dbReference>
<dbReference type="Proteomes" id="UP000030634">
    <property type="component" value="Chromosome"/>
</dbReference>
<dbReference type="PROSITE" id="PS01045">
    <property type="entry name" value="SQUALEN_PHYTOEN_SYN_2"/>
    <property type="match status" value="1"/>
</dbReference>